<evidence type="ECO:0000256" key="8">
    <source>
        <dbReference type="ARBA" id="ARBA00023065"/>
    </source>
</evidence>
<dbReference type="GO" id="GO:0000287">
    <property type="term" value="F:magnesium ion binding"/>
    <property type="evidence" value="ECO:0007669"/>
    <property type="project" value="TreeGrafter"/>
</dbReference>
<dbReference type="SUPFAM" id="SSF144083">
    <property type="entry name" value="Magnesium transport protein CorA, transmembrane region"/>
    <property type="match status" value="1"/>
</dbReference>
<evidence type="ECO:0000256" key="2">
    <source>
        <dbReference type="ARBA" id="ARBA00009765"/>
    </source>
</evidence>
<keyword evidence="5 12" id="KW-0812">Transmembrane</keyword>
<dbReference type="Gene3D" id="1.20.58.340">
    <property type="entry name" value="Magnesium transport protein CorA, transmembrane region"/>
    <property type="match status" value="2"/>
</dbReference>
<dbReference type="GO" id="GO:0050897">
    <property type="term" value="F:cobalt ion binding"/>
    <property type="evidence" value="ECO:0007669"/>
    <property type="project" value="TreeGrafter"/>
</dbReference>
<comment type="catalytic activity">
    <reaction evidence="10">
        <text>Mg(2+)(in) = Mg(2+)(out)</text>
        <dbReference type="Rhea" id="RHEA:29827"/>
        <dbReference type="ChEBI" id="CHEBI:18420"/>
    </reaction>
</comment>
<dbReference type="GO" id="GO:0015095">
    <property type="term" value="F:magnesium ion transmembrane transporter activity"/>
    <property type="evidence" value="ECO:0007669"/>
    <property type="project" value="TreeGrafter"/>
</dbReference>
<dbReference type="PANTHER" id="PTHR46494">
    <property type="entry name" value="CORA FAMILY METAL ION TRANSPORTER (EUROFUNG)"/>
    <property type="match status" value="1"/>
</dbReference>
<keyword evidence="8" id="KW-0406">Ion transport</keyword>
<dbReference type="SUPFAM" id="SSF143865">
    <property type="entry name" value="CorA soluble domain-like"/>
    <property type="match status" value="1"/>
</dbReference>
<comment type="subcellular location">
    <subcellularLocation>
        <location evidence="1">Cell membrane</location>
        <topology evidence="1">Multi-pass membrane protein</topology>
    </subcellularLocation>
</comment>
<evidence type="ECO:0000313" key="14">
    <source>
        <dbReference type="Proteomes" id="UP000823908"/>
    </source>
</evidence>
<keyword evidence="6" id="KW-0460">Magnesium</keyword>
<dbReference type="GO" id="GO:0015087">
    <property type="term" value="F:cobalt ion transmembrane transporter activity"/>
    <property type="evidence" value="ECO:0007669"/>
    <property type="project" value="TreeGrafter"/>
</dbReference>
<dbReference type="Pfam" id="PF01544">
    <property type="entry name" value="CorA"/>
    <property type="match status" value="1"/>
</dbReference>
<comment type="function">
    <text evidence="11">Mediates influx of magnesium ions. Alternates between open and closed states. Activated by low cytoplasmic Mg(2+) levels. Inactive when cytoplasmic Mg(2+) levels are high.</text>
</comment>
<evidence type="ECO:0000256" key="7">
    <source>
        <dbReference type="ARBA" id="ARBA00022989"/>
    </source>
</evidence>
<comment type="caution">
    <text evidence="13">The sequence shown here is derived from an EMBL/GenBank/DDBJ whole genome shotgun (WGS) entry which is preliminary data.</text>
</comment>
<evidence type="ECO:0000256" key="1">
    <source>
        <dbReference type="ARBA" id="ARBA00004651"/>
    </source>
</evidence>
<proteinExistence type="inferred from homology"/>
<reference evidence="13" key="1">
    <citation type="journal article" date="2021" name="PeerJ">
        <title>Extensive microbial diversity within the chicken gut microbiome revealed by metagenomics and culture.</title>
        <authorList>
            <person name="Gilroy R."/>
            <person name="Ravi A."/>
            <person name="Getino M."/>
            <person name="Pursley I."/>
            <person name="Horton D.L."/>
            <person name="Alikhan N.F."/>
            <person name="Baker D."/>
            <person name="Gharbi K."/>
            <person name="Hall N."/>
            <person name="Watson M."/>
            <person name="Adriaenssens E.M."/>
            <person name="Foster-Nyarko E."/>
            <person name="Jarju S."/>
            <person name="Secka A."/>
            <person name="Antonio M."/>
            <person name="Oren A."/>
            <person name="Chaudhuri R.R."/>
            <person name="La Ragione R."/>
            <person name="Hildebrand F."/>
            <person name="Pallen M.J."/>
        </authorList>
    </citation>
    <scope>NUCLEOTIDE SEQUENCE</scope>
    <source>
        <strain evidence="13">ChiHjej10B9-4811</strain>
    </source>
</reference>
<keyword evidence="7 12" id="KW-1133">Transmembrane helix</keyword>
<evidence type="ECO:0000256" key="4">
    <source>
        <dbReference type="ARBA" id="ARBA00022475"/>
    </source>
</evidence>
<sequence>MLNTLNHTTGAVTGYDSLAGLARALTPGTDCAYIGLVDPSRDDLTTLTGLFDLHPLAVEDSEQGHQRSKLDRYGSTYYLVLRPAIYLDDTEEIRFGETHMFVGENFVIWLVKDALRSVETTQRTMDAVFSSALESPTMQAYPLAFLHRVLDMLVDGYFPVIEGLENDGDEIENALFADNSEASEISQRIYSLLNEVSDFKRAVKPVGQMLDLLMGRIRIQAETGDEHQLELLRHFRDVKDHVISVTDRVDDLRSSLENALAVNSTIVAERQNDDMKRISAWAAILVAPTVIGSIYGMNFDVMPELHWTFGYPASLLLMVVVSFGLWVVFKKKEWL</sequence>
<dbReference type="CDD" id="cd12830">
    <property type="entry name" value="MtCorA-like"/>
    <property type="match status" value="1"/>
</dbReference>
<reference evidence="13" key="2">
    <citation type="submission" date="2021-04" db="EMBL/GenBank/DDBJ databases">
        <authorList>
            <person name="Gilroy R."/>
        </authorList>
    </citation>
    <scope>NUCLEOTIDE SEQUENCE</scope>
    <source>
        <strain evidence="13">ChiHjej10B9-4811</strain>
    </source>
</reference>
<evidence type="ECO:0000256" key="3">
    <source>
        <dbReference type="ARBA" id="ARBA00022448"/>
    </source>
</evidence>
<evidence type="ECO:0000256" key="9">
    <source>
        <dbReference type="ARBA" id="ARBA00023136"/>
    </source>
</evidence>
<feature type="transmembrane region" description="Helical" evidence="12">
    <location>
        <begin position="309"/>
        <end position="329"/>
    </location>
</feature>
<dbReference type="InterPro" id="IPR045863">
    <property type="entry name" value="CorA_TM1_TM2"/>
</dbReference>
<name>A0A9D2UDV9_9MICC</name>
<organism evidence="13 14">
    <name type="scientific">Candidatus Rothia avistercoris</name>
    <dbReference type="NCBI Taxonomy" id="2840479"/>
    <lineage>
        <taxon>Bacteria</taxon>
        <taxon>Bacillati</taxon>
        <taxon>Actinomycetota</taxon>
        <taxon>Actinomycetes</taxon>
        <taxon>Micrococcales</taxon>
        <taxon>Micrococcaceae</taxon>
        <taxon>Rothia</taxon>
    </lineage>
</organism>
<dbReference type="PANTHER" id="PTHR46494:SF1">
    <property type="entry name" value="CORA FAMILY METAL ION TRANSPORTER (EUROFUNG)"/>
    <property type="match status" value="1"/>
</dbReference>
<keyword evidence="4" id="KW-1003">Cell membrane</keyword>
<evidence type="ECO:0000256" key="10">
    <source>
        <dbReference type="ARBA" id="ARBA00034269"/>
    </source>
</evidence>
<dbReference type="Gene3D" id="3.30.460.20">
    <property type="entry name" value="CorA soluble domain-like"/>
    <property type="match status" value="1"/>
</dbReference>
<dbReference type="FunFam" id="1.20.58.340:FF:000004">
    <property type="entry name" value="Magnesium transport protein CorA"/>
    <property type="match status" value="1"/>
</dbReference>
<feature type="transmembrane region" description="Helical" evidence="12">
    <location>
        <begin position="278"/>
        <end position="297"/>
    </location>
</feature>
<accession>A0A9D2UDV9</accession>
<protein>
    <submittedName>
        <fullName evidence="13">Magnesium and cobalt transport protein CorA</fullName>
    </submittedName>
</protein>
<keyword evidence="3" id="KW-0813">Transport</keyword>
<comment type="similarity">
    <text evidence="2">Belongs to the CorA metal ion transporter (MIT) (TC 1.A.35) family.</text>
</comment>
<keyword evidence="9 12" id="KW-0472">Membrane</keyword>
<dbReference type="AlphaFoldDB" id="A0A9D2UDV9"/>
<evidence type="ECO:0000256" key="6">
    <source>
        <dbReference type="ARBA" id="ARBA00022842"/>
    </source>
</evidence>
<dbReference type="Proteomes" id="UP000823908">
    <property type="component" value="Unassembled WGS sequence"/>
</dbReference>
<gene>
    <name evidence="13" type="ORF">H9908_01815</name>
</gene>
<dbReference type="EMBL" id="DWUS01000047">
    <property type="protein sequence ID" value="HJD50597.1"/>
    <property type="molecule type" value="Genomic_DNA"/>
</dbReference>
<dbReference type="InterPro" id="IPR002523">
    <property type="entry name" value="MgTranspt_CorA/ZnTranspt_ZntB"/>
</dbReference>
<evidence type="ECO:0000256" key="5">
    <source>
        <dbReference type="ARBA" id="ARBA00022692"/>
    </source>
</evidence>
<dbReference type="InterPro" id="IPR045861">
    <property type="entry name" value="CorA_cytoplasmic_dom"/>
</dbReference>
<evidence type="ECO:0000313" key="13">
    <source>
        <dbReference type="EMBL" id="HJD50597.1"/>
    </source>
</evidence>
<dbReference type="GO" id="GO:0005886">
    <property type="term" value="C:plasma membrane"/>
    <property type="evidence" value="ECO:0007669"/>
    <property type="project" value="UniProtKB-SubCell"/>
</dbReference>
<evidence type="ECO:0000256" key="12">
    <source>
        <dbReference type="SAM" id="Phobius"/>
    </source>
</evidence>
<evidence type="ECO:0000256" key="11">
    <source>
        <dbReference type="ARBA" id="ARBA00045497"/>
    </source>
</evidence>